<dbReference type="Proteomes" id="UP000176282">
    <property type="component" value="Unassembled WGS sequence"/>
</dbReference>
<evidence type="ECO:0000313" key="1">
    <source>
        <dbReference type="EMBL" id="OGH68811.1"/>
    </source>
</evidence>
<dbReference type="EMBL" id="MFQB01000006">
    <property type="protein sequence ID" value="OGH68811.1"/>
    <property type="molecule type" value="Genomic_DNA"/>
</dbReference>
<name>A0A1F6MAZ8_9BACT</name>
<gene>
    <name evidence="1" type="ORF">A3J66_02010</name>
</gene>
<organism evidence="1 2">
    <name type="scientific">Candidatus Magasanikbacteria bacterium RIFCSPHIGHO2_02_FULL_47_14</name>
    <dbReference type="NCBI Taxonomy" id="1798680"/>
    <lineage>
        <taxon>Bacteria</taxon>
        <taxon>Candidatus Magasanikiibacteriota</taxon>
    </lineage>
</organism>
<protein>
    <submittedName>
        <fullName evidence="1">Uncharacterized protein</fullName>
    </submittedName>
</protein>
<accession>A0A1F6MAZ8</accession>
<reference evidence="1 2" key="1">
    <citation type="journal article" date="2016" name="Nat. Commun.">
        <title>Thousands of microbial genomes shed light on interconnected biogeochemical processes in an aquifer system.</title>
        <authorList>
            <person name="Anantharaman K."/>
            <person name="Brown C.T."/>
            <person name="Hug L.A."/>
            <person name="Sharon I."/>
            <person name="Castelle C.J."/>
            <person name="Probst A.J."/>
            <person name="Thomas B.C."/>
            <person name="Singh A."/>
            <person name="Wilkins M.J."/>
            <person name="Karaoz U."/>
            <person name="Brodie E.L."/>
            <person name="Williams K.H."/>
            <person name="Hubbard S.S."/>
            <person name="Banfield J.F."/>
        </authorList>
    </citation>
    <scope>NUCLEOTIDE SEQUENCE [LARGE SCALE GENOMIC DNA]</scope>
</reference>
<comment type="caution">
    <text evidence="1">The sequence shown here is derived from an EMBL/GenBank/DDBJ whole genome shotgun (WGS) entry which is preliminary data.</text>
</comment>
<sequence>MSGFNVRDVLVETAAVAMLRRKGNNRGWREVRLAEVVDACGGGTWSHWLTPRGQTAMRVLVPAVTRAEDLTVGHLVAQAQKA</sequence>
<evidence type="ECO:0000313" key="2">
    <source>
        <dbReference type="Proteomes" id="UP000176282"/>
    </source>
</evidence>
<proteinExistence type="predicted"/>
<dbReference type="AlphaFoldDB" id="A0A1F6MAZ8"/>